<dbReference type="STRING" id="980251.GCA_001642875_03323"/>
<gene>
    <name evidence="9" type="ORF">MFFC18_17220</name>
</gene>
<evidence type="ECO:0000256" key="5">
    <source>
        <dbReference type="ARBA" id="ARBA00044539"/>
    </source>
</evidence>
<dbReference type="EMBL" id="CP042912">
    <property type="protein sequence ID" value="QEG21861.1"/>
    <property type="molecule type" value="Genomic_DNA"/>
</dbReference>
<dbReference type="PANTHER" id="PTHR13615">
    <property type="entry name" value="GLYCOSYLTRANSFERASE-LIKE 1"/>
    <property type="match status" value="1"/>
</dbReference>
<dbReference type="SUPFAM" id="SSF53756">
    <property type="entry name" value="UDP-Glycosyltransferase/glycogen phosphorylase"/>
    <property type="match status" value="1"/>
</dbReference>
<dbReference type="OrthoDB" id="9792163at2"/>
<dbReference type="RefSeq" id="WP_148618711.1">
    <property type="nucleotide sequence ID" value="NZ_CP042912.1"/>
</dbReference>
<reference evidence="9 10" key="1">
    <citation type="submission" date="2019-08" db="EMBL/GenBank/DDBJ databases">
        <title>Deep-cultivation of Planctomycetes and their phenomic and genomic characterization uncovers novel biology.</title>
        <authorList>
            <person name="Wiegand S."/>
            <person name="Jogler M."/>
            <person name="Boedeker C."/>
            <person name="Pinto D."/>
            <person name="Vollmers J."/>
            <person name="Rivas-Marin E."/>
            <person name="Kohn T."/>
            <person name="Peeters S.H."/>
            <person name="Heuer A."/>
            <person name="Rast P."/>
            <person name="Oberbeckmann S."/>
            <person name="Bunk B."/>
            <person name="Jeske O."/>
            <person name="Meyerdierks A."/>
            <person name="Storesund J.E."/>
            <person name="Kallscheuer N."/>
            <person name="Luecker S."/>
            <person name="Lage O.M."/>
            <person name="Pohl T."/>
            <person name="Merkel B.J."/>
            <person name="Hornburger P."/>
            <person name="Mueller R.-W."/>
            <person name="Bruemmer F."/>
            <person name="Labrenz M."/>
            <person name="Spormann A.M."/>
            <person name="Op den Camp H."/>
            <person name="Overmann J."/>
            <person name="Amann R."/>
            <person name="Jetten M.S.M."/>
            <person name="Mascher T."/>
            <person name="Medema M.H."/>
            <person name="Devos D.P."/>
            <person name="Kaster A.-K."/>
            <person name="Ovreas L."/>
            <person name="Rohde M."/>
            <person name="Galperin M.Y."/>
            <person name="Jogler C."/>
        </authorList>
    </citation>
    <scope>NUCLEOTIDE SEQUENCE [LARGE SCALE GENOMIC DNA]</scope>
    <source>
        <strain evidence="9 10">FC18</strain>
    </source>
</reference>
<sequence>MNDQQLNVLSLQPWYGGSHRQFADGWSGRSIHRWTTLGLPDRNWKWRMRHASIEFAKQIGQRTAKGESWNVVICTDMMNAAELQSLAPSIRELPLIVYFHENQFAYPIRGKHQPDHHFLFTNFVSALAANEVWFNSQFNLDSMIRGLNSQREMWPDFSPIAEIASINANAKVVPPPISFPDCDVATMIANRKSRVLGGEPLHLVWAARWEYDKDPAALLECLELLAQQRVPFRLSVIGQQADSVPKAFDTIHEKFALQIENWGYQDSRESYWSVLESADVFLSTSAHEFFGISAAESIAAGAWPLLPHRLAYPELLQIASAPNRKHEFTYPQTIKQLASKIRELHRDRNWNFAALEELVRDTRERLAFESRVLQMDQMLLNCVNG</sequence>
<comment type="catalytic activity">
    <reaction evidence="6">
        <text>queuosine(34) in tRNA(Asp) + GDP-alpha-D-mannose = O-4''-alpha-D-mannosylqueuosine(34) in tRNA(Asp) + GDP + H(+)</text>
        <dbReference type="Rhea" id="RHEA:12885"/>
        <dbReference type="Rhea" id="RHEA-COMP:18572"/>
        <dbReference type="Rhea" id="RHEA-COMP:18581"/>
        <dbReference type="ChEBI" id="CHEBI:15378"/>
        <dbReference type="ChEBI" id="CHEBI:57527"/>
        <dbReference type="ChEBI" id="CHEBI:58189"/>
        <dbReference type="ChEBI" id="CHEBI:194431"/>
        <dbReference type="ChEBI" id="CHEBI:194442"/>
        <dbReference type="EC" id="2.4.1.110"/>
    </reaction>
    <physiologicalReaction direction="left-to-right" evidence="6">
        <dbReference type="Rhea" id="RHEA:12886"/>
    </physiologicalReaction>
</comment>
<dbReference type="Gene3D" id="3.40.50.2000">
    <property type="entry name" value="Glycogen Phosphorylase B"/>
    <property type="match status" value="1"/>
</dbReference>
<evidence type="ECO:0000256" key="3">
    <source>
        <dbReference type="ARBA" id="ARBA00022679"/>
    </source>
</evidence>
<evidence type="ECO:0000256" key="4">
    <source>
        <dbReference type="ARBA" id="ARBA00044517"/>
    </source>
</evidence>
<organism evidence="9 10">
    <name type="scientific">Mariniblastus fucicola</name>
    <dbReference type="NCBI Taxonomy" id="980251"/>
    <lineage>
        <taxon>Bacteria</taxon>
        <taxon>Pseudomonadati</taxon>
        <taxon>Planctomycetota</taxon>
        <taxon>Planctomycetia</taxon>
        <taxon>Pirellulales</taxon>
        <taxon>Pirellulaceae</taxon>
        <taxon>Mariniblastus</taxon>
    </lineage>
</organism>
<dbReference type="CDD" id="cd01635">
    <property type="entry name" value="Glycosyltransferase_GTB-type"/>
    <property type="match status" value="1"/>
</dbReference>
<dbReference type="InterPro" id="IPR001296">
    <property type="entry name" value="Glyco_trans_1"/>
</dbReference>
<dbReference type="EC" id="2.4.1.110" evidence="4"/>
<protein>
    <recommendedName>
        <fullName evidence="5">tRNA-queuosine alpha-mannosyltransferase</fullName>
        <ecNumber evidence="4">2.4.1.110</ecNumber>
    </recommendedName>
</protein>
<comment type="similarity">
    <text evidence="1">Belongs to the glycosyltransferase group 1 family. Glycosyltransferase 4 subfamily.</text>
</comment>
<dbReference type="GO" id="GO:0016438">
    <property type="term" value="F:tRNA-queuosine(34) beta-mannosyltransferase activity"/>
    <property type="evidence" value="ECO:0007669"/>
    <property type="project" value="UniProtKB-EC"/>
</dbReference>
<evidence type="ECO:0000259" key="7">
    <source>
        <dbReference type="Pfam" id="PF00534"/>
    </source>
</evidence>
<dbReference type="Pfam" id="PF00534">
    <property type="entry name" value="Glycos_transf_1"/>
    <property type="match status" value="1"/>
</dbReference>
<evidence type="ECO:0000256" key="1">
    <source>
        <dbReference type="ARBA" id="ARBA00009481"/>
    </source>
</evidence>
<keyword evidence="2" id="KW-0328">Glycosyltransferase</keyword>
<dbReference type="Proteomes" id="UP000322214">
    <property type="component" value="Chromosome"/>
</dbReference>
<evidence type="ECO:0000313" key="9">
    <source>
        <dbReference type="EMBL" id="QEG21861.1"/>
    </source>
</evidence>
<evidence type="ECO:0000313" key="10">
    <source>
        <dbReference type="Proteomes" id="UP000322214"/>
    </source>
</evidence>
<name>A0A5B9PFY6_9BACT</name>
<proteinExistence type="inferred from homology"/>
<dbReference type="AlphaFoldDB" id="A0A5B9PFY6"/>
<dbReference type="Pfam" id="PF12038">
    <property type="entry name" value="QTMAN_N"/>
    <property type="match status" value="1"/>
</dbReference>
<feature type="domain" description="tRNA-queuosine alpha-mannosyltransferase N-terminal" evidence="8">
    <location>
        <begin position="7"/>
        <end position="177"/>
    </location>
</feature>
<accession>A0A5B9PFY6</accession>
<evidence type="ECO:0000256" key="2">
    <source>
        <dbReference type="ARBA" id="ARBA00022676"/>
    </source>
</evidence>
<evidence type="ECO:0000259" key="8">
    <source>
        <dbReference type="Pfam" id="PF12038"/>
    </source>
</evidence>
<evidence type="ECO:0000256" key="6">
    <source>
        <dbReference type="ARBA" id="ARBA00048439"/>
    </source>
</evidence>
<dbReference type="PANTHER" id="PTHR13615:SF3">
    <property type="entry name" value="GLYCOSYLTRANSFERASE-LIKE DOMAIN-CONTAINING PROTEIN 1"/>
    <property type="match status" value="1"/>
</dbReference>
<keyword evidence="3 9" id="KW-0808">Transferase</keyword>
<dbReference type="InterPro" id="IPR051862">
    <property type="entry name" value="GT-like_domain_containing_1"/>
</dbReference>
<keyword evidence="10" id="KW-1185">Reference proteome</keyword>
<feature type="domain" description="Glycosyl transferase family 1" evidence="7">
    <location>
        <begin position="191"/>
        <end position="348"/>
    </location>
</feature>
<dbReference type="KEGG" id="mff:MFFC18_17220"/>
<dbReference type="InterPro" id="IPR022701">
    <property type="entry name" value="QTMAN_N"/>
</dbReference>